<dbReference type="EMBL" id="QYBA01000050">
    <property type="protein sequence ID" value="TKY92248.1"/>
    <property type="molecule type" value="Genomic_DNA"/>
</dbReference>
<protein>
    <submittedName>
        <fullName evidence="1">CDP-alcohol phosphatidyltransferase family protein</fullName>
    </submittedName>
</protein>
<proteinExistence type="predicted"/>
<comment type="caution">
    <text evidence="1">The sequence shown here is derived from an EMBL/GenBank/DDBJ whole genome shotgun (WGS) entry which is preliminary data.</text>
</comment>
<reference evidence="1" key="1">
    <citation type="submission" date="2018-09" db="EMBL/GenBank/DDBJ databases">
        <title>A genomic encyclopedia of anaerobic methanotrophic archaea.</title>
        <authorList>
            <person name="Skennerton C.T."/>
            <person name="Chadwick G.L."/>
            <person name="Laso-Perez R."/>
            <person name="Leu A.O."/>
            <person name="Speth D.R."/>
            <person name="Yu H."/>
            <person name="Morgan-Lang C."/>
            <person name="Hatzenpichler R."/>
            <person name="Goudeau D."/>
            <person name="Malmstrom R."/>
            <person name="Woyke T."/>
            <person name="Hallam S."/>
            <person name="Tyson G.W."/>
            <person name="Wegener G."/>
            <person name="Boetius A."/>
            <person name="Orphan V.J."/>
        </authorList>
    </citation>
    <scope>NUCLEOTIDE SEQUENCE</scope>
    <source>
        <strain evidence="1">CONS3730D10UFb2</strain>
    </source>
</reference>
<accession>A0AC61SCE0</accession>
<evidence type="ECO:0000313" key="2">
    <source>
        <dbReference type="Proteomes" id="UP000315423"/>
    </source>
</evidence>
<gene>
    <name evidence="1" type="ORF">C5S46_01600</name>
</gene>
<sequence length="209" mass="23446">MTLNKYRSYVDFILEPSAAFLIRIGLTPNIVSVLSLVFAILAGVCYYFSYLYPIDKLVYLMCALVFVMLNSFTDGVDGVMARQNGMQSNKGDFLDHVIDRYADTIIICSIFFAGYVHWMIGVVAITGVLITSYIGTQAQAVGIERDYGGIMGRADRLFFIFIANIVNIIYPHEIYGLEALGLVIVIIAITSHITAIQRFFHIWGVDERK</sequence>
<organism evidence="1 2">
    <name type="scientific">Candidatus Methanomarinus sp</name>
    <dbReference type="NCBI Taxonomy" id="3386244"/>
    <lineage>
        <taxon>Archaea</taxon>
        <taxon>Methanobacteriati</taxon>
        <taxon>Methanobacteriota</taxon>
        <taxon>Stenosarchaea group</taxon>
        <taxon>Methanomicrobia</taxon>
        <taxon>Methanosarcinales</taxon>
        <taxon>ANME-2 cluster</taxon>
        <taxon>Candidatus Methanocomedenaceae</taxon>
        <taxon>Candidatus Methanomarinus</taxon>
    </lineage>
</organism>
<dbReference type="Proteomes" id="UP000315423">
    <property type="component" value="Unassembled WGS sequence"/>
</dbReference>
<name>A0AC61SCE0_9EURY</name>
<evidence type="ECO:0000313" key="1">
    <source>
        <dbReference type="EMBL" id="TKY92248.1"/>
    </source>
</evidence>